<keyword evidence="3" id="KW-1003">Cell membrane</keyword>
<evidence type="ECO:0000313" key="10">
    <source>
        <dbReference type="Proteomes" id="UP001597419"/>
    </source>
</evidence>
<evidence type="ECO:0000256" key="4">
    <source>
        <dbReference type="ARBA" id="ARBA00022692"/>
    </source>
</evidence>
<evidence type="ECO:0000313" key="9">
    <source>
        <dbReference type="EMBL" id="MFD2464143.1"/>
    </source>
</evidence>
<protein>
    <submittedName>
        <fullName evidence="9">MmpS family transport accessory protein</fullName>
    </submittedName>
</protein>
<comment type="caution">
    <text evidence="9">The sequence shown here is derived from an EMBL/GenBank/DDBJ whole genome shotgun (WGS) entry which is preliminary data.</text>
</comment>
<evidence type="ECO:0000256" key="3">
    <source>
        <dbReference type="ARBA" id="ARBA00022475"/>
    </source>
</evidence>
<accession>A0ABW5GT80</accession>
<keyword evidence="10" id="KW-1185">Reference proteome</keyword>
<evidence type="ECO:0000256" key="8">
    <source>
        <dbReference type="SAM" id="Phobius"/>
    </source>
</evidence>
<dbReference type="EMBL" id="JBHUKU010000024">
    <property type="protein sequence ID" value="MFD2464143.1"/>
    <property type="molecule type" value="Genomic_DNA"/>
</dbReference>
<evidence type="ECO:0000256" key="5">
    <source>
        <dbReference type="ARBA" id="ARBA00022989"/>
    </source>
</evidence>
<dbReference type="InterPro" id="IPR008693">
    <property type="entry name" value="MmpS"/>
</dbReference>
<keyword evidence="6 8" id="KW-0472">Membrane</keyword>
<name>A0ABW5GT80_9PSEU</name>
<evidence type="ECO:0000256" key="2">
    <source>
        <dbReference type="ARBA" id="ARBA00007531"/>
    </source>
</evidence>
<feature type="transmembrane region" description="Helical" evidence="8">
    <location>
        <begin position="26"/>
        <end position="50"/>
    </location>
</feature>
<organism evidence="9 10">
    <name type="scientific">Amycolatopsis samaneae</name>
    <dbReference type="NCBI Taxonomy" id="664691"/>
    <lineage>
        <taxon>Bacteria</taxon>
        <taxon>Bacillati</taxon>
        <taxon>Actinomycetota</taxon>
        <taxon>Actinomycetes</taxon>
        <taxon>Pseudonocardiales</taxon>
        <taxon>Pseudonocardiaceae</taxon>
        <taxon>Amycolatopsis</taxon>
    </lineage>
</organism>
<comment type="similarity">
    <text evidence="2">Belongs to the MmpS family.</text>
</comment>
<dbReference type="RefSeq" id="WP_345407691.1">
    <property type="nucleotide sequence ID" value="NZ_BAABHG010000023.1"/>
</dbReference>
<dbReference type="Proteomes" id="UP001597419">
    <property type="component" value="Unassembled WGS sequence"/>
</dbReference>
<gene>
    <name evidence="9" type="ORF">ACFSYJ_36380</name>
</gene>
<evidence type="ECO:0000256" key="1">
    <source>
        <dbReference type="ARBA" id="ARBA00004236"/>
    </source>
</evidence>
<evidence type="ECO:0000256" key="6">
    <source>
        <dbReference type="ARBA" id="ARBA00023136"/>
    </source>
</evidence>
<dbReference type="Pfam" id="PF05423">
    <property type="entry name" value="Mycobact_memb"/>
    <property type="match status" value="1"/>
</dbReference>
<keyword evidence="5 8" id="KW-1133">Transmembrane helix</keyword>
<sequence length="168" mass="17255">MRVRTVASPVPPSPGAVPDPGDRGRVWTLGNVVVVVGVAAVAITLAWYVLPGTTSRQAAPPPPEQARAAPVVAAAPVRHAVVYELTGTGGARNLTYVGGGTDLVQSAEVTTPWSTSFTRTGPGDRTEFYSLSAQHAGQGTLRCRVLVDGVVVAEKVVNGDGSQLICTA</sequence>
<keyword evidence="4 8" id="KW-0812">Transmembrane</keyword>
<proteinExistence type="inferred from homology"/>
<dbReference type="InterPro" id="IPR038468">
    <property type="entry name" value="MmpS_C"/>
</dbReference>
<comment type="subcellular location">
    <subcellularLocation>
        <location evidence="1">Cell membrane</location>
    </subcellularLocation>
</comment>
<dbReference type="Gene3D" id="2.60.40.2880">
    <property type="entry name" value="MmpS1-5, C-terminal soluble domain"/>
    <property type="match status" value="1"/>
</dbReference>
<feature type="region of interest" description="Disordered" evidence="7">
    <location>
        <begin position="1"/>
        <end position="23"/>
    </location>
</feature>
<evidence type="ECO:0000256" key="7">
    <source>
        <dbReference type="SAM" id="MobiDB-lite"/>
    </source>
</evidence>
<reference evidence="10" key="1">
    <citation type="journal article" date="2019" name="Int. J. Syst. Evol. Microbiol.">
        <title>The Global Catalogue of Microorganisms (GCM) 10K type strain sequencing project: providing services to taxonomists for standard genome sequencing and annotation.</title>
        <authorList>
            <consortium name="The Broad Institute Genomics Platform"/>
            <consortium name="The Broad Institute Genome Sequencing Center for Infectious Disease"/>
            <person name="Wu L."/>
            <person name="Ma J."/>
        </authorList>
    </citation>
    <scope>NUCLEOTIDE SEQUENCE [LARGE SCALE GENOMIC DNA]</scope>
    <source>
        <strain evidence="10">CGMCC 4.7643</strain>
    </source>
</reference>